<keyword evidence="3" id="KW-0804">Transcription</keyword>
<dbReference type="Gene3D" id="1.10.357.10">
    <property type="entry name" value="Tetracycline Repressor, domain 2"/>
    <property type="match status" value="1"/>
</dbReference>
<accession>A0A1X9LQB6</accession>
<dbReference type="GO" id="GO:0000976">
    <property type="term" value="F:transcription cis-regulatory region binding"/>
    <property type="evidence" value="ECO:0007669"/>
    <property type="project" value="TreeGrafter"/>
</dbReference>
<dbReference type="InterPro" id="IPR036271">
    <property type="entry name" value="Tet_transcr_reg_TetR-rel_C_sf"/>
</dbReference>
<dbReference type="RefSeq" id="WP_085020780.1">
    <property type="nucleotide sequence ID" value="NZ_BMHD01000001.1"/>
</dbReference>
<reference evidence="4 5" key="1">
    <citation type="submission" date="2017-04" db="EMBL/GenBank/DDBJ databases">
        <authorList>
            <person name="Afonso C.L."/>
            <person name="Miller P.J."/>
            <person name="Scott M.A."/>
            <person name="Spackman E."/>
            <person name="Goraichik I."/>
            <person name="Dimitrov K.M."/>
            <person name="Suarez D.L."/>
            <person name="Swayne D.E."/>
        </authorList>
    </citation>
    <scope>NUCLEOTIDE SEQUENCE [LARGE SCALE GENOMIC DNA]</scope>
    <source>
        <strain evidence="5">XA(T)</strain>
    </source>
</reference>
<dbReference type="GO" id="GO:0003700">
    <property type="term" value="F:DNA-binding transcription factor activity"/>
    <property type="evidence" value="ECO:0007669"/>
    <property type="project" value="TreeGrafter"/>
</dbReference>
<evidence type="ECO:0000313" key="4">
    <source>
        <dbReference type="EMBL" id="ARJ06642.1"/>
    </source>
</evidence>
<gene>
    <name evidence="4" type="ORF">B5808_16485</name>
</gene>
<keyword evidence="1" id="KW-0805">Transcription regulation</keyword>
<dbReference type="Gene3D" id="1.10.10.60">
    <property type="entry name" value="Homeodomain-like"/>
    <property type="match status" value="1"/>
</dbReference>
<dbReference type="EMBL" id="CP020715">
    <property type="protein sequence ID" value="ARJ06642.1"/>
    <property type="molecule type" value="Genomic_DNA"/>
</dbReference>
<proteinExistence type="predicted"/>
<dbReference type="Pfam" id="PF16859">
    <property type="entry name" value="TetR_C_11"/>
    <property type="match status" value="1"/>
</dbReference>
<organism evidence="4 5">
    <name type="scientific">Cnuibacter physcomitrellae</name>
    <dbReference type="NCBI Taxonomy" id="1619308"/>
    <lineage>
        <taxon>Bacteria</taxon>
        <taxon>Bacillati</taxon>
        <taxon>Actinomycetota</taxon>
        <taxon>Actinomycetes</taxon>
        <taxon>Micrococcales</taxon>
        <taxon>Microbacteriaceae</taxon>
        <taxon>Cnuibacter</taxon>
    </lineage>
</organism>
<keyword evidence="5" id="KW-1185">Reference proteome</keyword>
<dbReference type="KEGG" id="cphy:B5808_16485"/>
<dbReference type="InterPro" id="IPR011075">
    <property type="entry name" value="TetR_C"/>
</dbReference>
<name>A0A1X9LQB6_9MICO</name>
<dbReference type="PRINTS" id="PR00455">
    <property type="entry name" value="HTHTETR"/>
</dbReference>
<protein>
    <submittedName>
        <fullName evidence="4">TetR family transcriptional regulator</fullName>
    </submittedName>
</protein>
<dbReference type="SUPFAM" id="SSF46689">
    <property type="entry name" value="Homeodomain-like"/>
    <property type="match status" value="1"/>
</dbReference>
<dbReference type="PANTHER" id="PTHR30055">
    <property type="entry name" value="HTH-TYPE TRANSCRIPTIONAL REGULATOR RUTR"/>
    <property type="match status" value="1"/>
</dbReference>
<evidence type="ECO:0000256" key="2">
    <source>
        <dbReference type="ARBA" id="ARBA00023125"/>
    </source>
</evidence>
<dbReference type="InterPro" id="IPR050109">
    <property type="entry name" value="HTH-type_TetR-like_transc_reg"/>
</dbReference>
<dbReference type="InterPro" id="IPR001647">
    <property type="entry name" value="HTH_TetR"/>
</dbReference>
<dbReference type="Proteomes" id="UP000192775">
    <property type="component" value="Chromosome"/>
</dbReference>
<dbReference type="SUPFAM" id="SSF48498">
    <property type="entry name" value="Tetracyclin repressor-like, C-terminal domain"/>
    <property type="match status" value="1"/>
</dbReference>
<evidence type="ECO:0000313" key="5">
    <source>
        <dbReference type="Proteomes" id="UP000192775"/>
    </source>
</evidence>
<dbReference type="PROSITE" id="PS50977">
    <property type="entry name" value="HTH_TETR_2"/>
    <property type="match status" value="1"/>
</dbReference>
<dbReference type="AlphaFoldDB" id="A0A1X9LQB6"/>
<dbReference type="STRING" id="1619308.B5808_16485"/>
<evidence type="ECO:0000256" key="1">
    <source>
        <dbReference type="ARBA" id="ARBA00023015"/>
    </source>
</evidence>
<evidence type="ECO:0000256" key="3">
    <source>
        <dbReference type="ARBA" id="ARBA00023163"/>
    </source>
</evidence>
<dbReference type="PANTHER" id="PTHR30055:SF148">
    <property type="entry name" value="TETR-FAMILY TRANSCRIPTIONAL REGULATOR"/>
    <property type="match status" value="1"/>
</dbReference>
<dbReference type="Pfam" id="PF00440">
    <property type="entry name" value="TetR_N"/>
    <property type="match status" value="1"/>
</dbReference>
<dbReference type="InterPro" id="IPR009057">
    <property type="entry name" value="Homeodomain-like_sf"/>
</dbReference>
<keyword evidence="2" id="KW-0238">DNA-binding</keyword>
<sequence>MDLNDDDAESERVDGTATRRRGKVLESAILQAAWDVLGESGYSGFTFEAIAARAGTSRPVLYRRWPTRDDLLLATLREFWWSSPIPVPDTGSLRQDALDYLQAANEARAWLTTLMSVQLADYFRDSGMTFRRLRDSVRDEVSPNSLEIMLGRAVARGELRGIPRSRRVIELLFDLFRHELLMSMQAVPADTIRGIVDDVWLPLLAVSEVRQEDAGT</sequence>